<name>A0A8S5RT95_9CAUD</name>
<proteinExistence type="predicted"/>
<organism evidence="1">
    <name type="scientific">Myoviridae sp. ct7CH26</name>
    <dbReference type="NCBI Taxonomy" id="2827604"/>
    <lineage>
        <taxon>Viruses</taxon>
        <taxon>Duplodnaviria</taxon>
        <taxon>Heunggongvirae</taxon>
        <taxon>Uroviricota</taxon>
        <taxon>Caudoviricetes</taxon>
    </lineage>
</organism>
<evidence type="ECO:0000313" key="1">
    <source>
        <dbReference type="EMBL" id="DAE92469.1"/>
    </source>
</evidence>
<accession>A0A8S5RT95</accession>
<protein>
    <submittedName>
        <fullName evidence="1">Uncharacterized protein</fullName>
    </submittedName>
</protein>
<reference evidence="1" key="1">
    <citation type="journal article" date="2021" name="Proc. Natl. Acad. Sci. U.S.A.">
        <title>A Catalog of Tens of Thousands of Viruses from Human Metagenomes Reveals Hidden Associations with Chronic Diseases.</title>
        <authorList>
            <person name="Tisza M.J."/>
            <person name="Buck C.B."/>
        </authorList>
    </citation>
    <scope>NUCLEOTIDE SEQUENCE</scope>
    <source>
        <strain evidence="1">Ct7CH26</strain>
    </source>
</reference>
<sequence>MAILFCLFLYIFVCFCIFVSKLCVEKNNYPIK</sequence>
<dbReference type="EMBL" id="BK057800">
    <property type="protein sequence ID" value="DAE92469.1"/>
    <property type="molecule type" value="Genomic_DNA"/>
</dbReference>